<dbReference type="SUPFAM" id="SSF52540">
    <property type="entry name" value="P-loop containing nucleoside triphosphate hydrolases"/>
    <property type="match status" value="1"/>
</dbReference>
<dbReference type="Proteomes" id="UP000076167">
    <property type="component" value="Unassembled WGS sequence"/>
</dbReference>
<evidence type="ECO:0000259" key="1">
    <source>
        <dbReference type="Pfam" id="PF13401"/>
    </source>
</evidence>
<accession>A0ABR5Y1A0</accession>
<keyword evidence="3" id="KW-1185">Reference proteome</keyword>
<dbReference type="RefSeq" id="WP_063095900.1">
    <property type="nucleotide sequence ID" value="NZ_DHZG01000027.1"/>
</dbReference>
<protein>
    <recommendedName>
        <fullName evidence="1">ORC1/DEAH AAA+ ATPase domain-containing protein</fullName>
    </recommendedName>
</protein>
<comment type="caution">
    <text evidence="2">The sequence shown here is derived from an EMBL/GenBank/DDBJ whole genome shotgun (WGS) entry which is preliminary data.</text>
</comment>
<feature type="domain" description="ORC1/DEAH AAA+ ATPase" evidence="1">
    <location>
        <begin position="273"/>
        <end position="400"/>
    </location>
</feature>
<reference evidence="2 3" key="1">
    <citation type="submission" date="2015-12" db="EMBL/GenBank/DDBJ databases">
        <title>Genome sequence of Thalassospira xiamenensis MCCC 1A03005.</title>
        <authorList>
            <person name="Lu L."/>
            <person name="Lai Q."/>
            <person name="Shao Z."/>
            <person name="Qian P."/>
        </authorList>
    </citation>
    <scope>NUCLEOTIDE SEQUENCE [LARGE SCALE GENOMIC DNA]</scope>
    <source>
        <strain evidence="2 3">MCCC 1A03005</strain>
    </source>
</reference>
<evidence type="ECO:0000313" key="2">
    <source>
        <dbReference type="EMBL" id="KZD03409.1"/>
    </source>
</evidence>
<dbReference type="EMBL" id="LPXL01000026">
    <property type="protein sequence ID" value="KZD03409.1"/>
    <property type="molecule type" value="Genomic_DNA"/>
</dbReference>
<dbReference type="Pfam" id="PF13401">
    <property type="entry name" value="AAA_22"/>
    <property type="match status" value="1"/>
</dbReference>
<evidence type="ECO:0000313" key="3">
    <source>
        <dbReference type="Proteomes" id="UP000076167"/>
    </source>
</evidence>
<gene>
    <name evidence="2" type="ORF">AUP40_17525</name>
</gene>
<organism evidence="2 3">
    <name type="scientific">Thalassospira xiamenensis</name>
    <dbReference type="NCBI Taxonomy" id="220697"/>
    <lineage>
        <taxon>Bacteria</taxon>
        <taxon>Pseudomonadati</taxon>
        <taxon>Pseudomonadota</taxon>
        <taxon>Alphaproteobacteria</taxon>
        <taxon>Rhodospirillales</taxon>
        <taxon>Thalassospiraceae</taxon>
        <taxon>Thalassospira</taxon>
    </lineage>
</organism>
<dbReference type="Gene3D" id="3.40.50.300">
    <property type="entry name" value="P-loop containing nucleotide triphosphate hydrolases"/>
    <property type="match status" value="1"/>
</dbReference>
<name>A0ABR5Y1A0_9PROT</name>
<sequence length="1996" mass="222027">MVTKKNRAQSTGETTAITGYWKQYEYSACVLYKLMQDGLLNAISIAEPAACIFDDLVLHTNGGILATQVKSEKSATYVSLRTELKDSLIAEMATSWLSLKERVETGEVNLRYIFAGLFSTSDTALANSNAQGARHSAAFADFISRTELCDDVIASSVWSDTLTDLRIRSGLDQLDFLEFLNHLDLKDERELQANALSNFGPIDRSKAAEVLSLIPRLVRASTPGQRYTEQDLINKLGWRSRLSQHNLHVFPVPPDYQENEATERKLIDLIERTTQGYIALIGPPGTGKSTLLQRGLFSNQSYSISRYLAFLPGQRQGLGRAEASEFLNDIIAELRSQGFYASKFTNDNLSGLRNEFVGQLEAAGSRYSTSGRKTLIVIDGLDHVPREENPVASFLAELPAAAAVPEGVIFILGTQRIELPGLQTTIIQQTKEAGRSVAIEPLSKASIFALADAANLPSFVDREVLFEITSGHPLTARYFIEALRSVTEAEVALKILSDIDGLGRSLQQIYERVWQKLDTAPSSRSALALLARAEGTLSCEQLADVCSEEVVDDVITTAGFLLLTDQQDRLSIFHNSFRLFIVQETGRKFGKPSINTEKDIHSKLALIAGKAQPSDPQYWYQLRYLSRAGNLDGVLALGTADYFRRSLRSFRPSGEVYTDLRLTYAAVNPTRDPVLLLNRLLLEKEIDYRLDAVSSLDFIELLLKLGDVELATRHALEDRENGEGWLKLVDHFWLMGDIERARQVFLANEPLEVLFSGEGFDPHSAMNLARGWIERAQRFRPLAKLGELIDSLVIQTHSIDDDKGSQTRRELKFSLALGTVCDQRITDFSEIKTLLKLTDHEIACLAVQAAEFAFQEKRQEDARECLVLASSKLGTTHQFWRRAAALIAWKLGDLTLAVKLASALTVPRLTRHNAIQNNLGDFSQAIIETAFLSKILDVALPEESRTRDSEDSTLLANAHTKLCEIGTLKALASQQETSLTKRALNSIVIFFAQAQPDIHDYTAYQFYGSLKGIAQHLVDIAETCEQTAFNEFIAKVDEKLMLGNNNLANSEGFQVEFAKAVFDVNGDADAAKTRIDRARAKVRVDRTPHEAVDTHVSLTNAYCHIGLIDEARATLDVMHEDTFGYWLRAKKEPQYVFWAWSFLKACASSPGNMEGSSLAFAQLILGMDETAGADTAARLVPDVLEGAGVSPCVLAGVTNRLLQSDLASWERIVEAALASIAKHDRTLSGLTIIACAYLIVPFAAGGIERCLKIALPALTPDERAGPISILLSSIQRWCPPSQRESILKMILEFAPEAKPLIEPMIECAAEVAETLRTVTHGEPRSHSSESSVYGEIKADSLEALLAVGDGESTYGDKIDYSYARAAEALIQSSNKKEIEDFLSKRPHIIADAKTACAISRRYLQFGLRKQAEKYFEIAENAALSGYWSSFMGGQKLAVQQLRLELEGKAAIDKGFDSLVNELSAGQTYGSSLFLNLNEVLELIADPIPYRELWNETEEHLKAYREFRFARPVEIIESVHTYSDVLAFIVAYAFKLCCPEVTIHARRAARLISDRSSGEDFVSKLALYLRDCPDGLREYAAILDSLRATPSLRSFVVKEAQMLTGDDDFIVSTIGRKVLNDLEEEIEELPATELPAFYTLFPSNSDQADNFDPPPGLLSGNRPIWSDDPWTWTSMLRGPLRLLTNASDVPLEMLRRRCASFMSKEGGKAAFGPEIEDKILEQLRRLNLQFAYRRPMASSCLRAFGKVVRELERADAVDQRVFRALWDEIGGPSLFSFPPENTPRPDWLEWPTVPTQKYGGIDDNQWLELCDYMLQSTLLSDEFILAEDSYFEVYAARASADIHRTILPSNVNVTEGIIGLPRLFSYDYLRPMYKREESPLVCRLPGNLFEDFGNDTITVCPFVAQKLGWQRSDTNPLELHDSLGNLAARTIRWVEGTKLKTLYDAERYGTGQLLILSSAGRTQLEATVGPLNLAARVIATFSGEQEKNFRREVVAAD</sequence>
<dbReference type="InterPro" id="IPR027417">
    <property type="entry name" value="P-loop_NTPase"/>
</dbReference>
<dbReference type="InterPro" id="IPR049945">
    <property type="entry name" value="AAA_22"/>
</dbReference>
<proteinExistence type="predicted"/>